<proteinExistence type="inferred from homology"/>
<dbReference type="GeneID" id="47723388"/>
<comment type="catalytic activity">
    <reaction evidence="7">
        <text>a peptidoglycan chain = a peptidoglycan chain with N-acetyl-1,6-anhydromuramyl-[peptide] at the reducing end + a peptidoglycan chain with N-acetylglucosamine at the non-reducing end.</text>
        <dbReference type="EC" id="4.2.2.29"/>
    </reaction>
</comment>
<dbReference type="Proteomes" id="UP000231564">
    <property type="component" value="Chromosome MARIT"/>
</dbReference>
<comment type="similarity">
    <text evidence="7">Belongs to the transglycosylase MltG family.</text>
</comment>
<evidence type="ECO:0000256" key="2">
    <source>
        <dbReference type="ARBA" id="ARBA00022692"/>
    </source>
</evidence>
<dbReference type="PANTHER" id="PTHR30518">
    <property type="entry name" value="ENDOLYTIC MUREIN TRANSGLYCOSYLASE"/>
    <property type="match status" value="1"/>
</dbReference>
<keyword evidence="2 7" id="KW-0812">Transmembrane</keyword>
<feature type="transmembrane region" description="Helical" evidence="7">
    <location>
        <begin position="6"/>
        <end position="25"/>
    </location>
</feature>
<keyword evidence="9" id="KW-1185">Reference proteome</keyword>
<name>A0A2H1EAK8_9FLAO</name>
<evidence type="ECO:0000256" key="1">
    <source>
        <dbReference type="ARBA" id="ARBA00022475"/>
    </source>
</evidence>
<dbReference type="EC" id="4.2.2.29" evidence="7"/>
<keyword evidence="1 7" id="KW-1003">Cell membrane</keyword>
<dbReference type="EMBL" id="LT634361">
    <property type="protein sequence ID" value="SFZ83078.1"/>
    <property type="molecule type" value="Genomic_DNA"/>
</dbReference>
<dbReference type="NCBIfam" id="TIGR00247">
    <property type="entry name" value="endolytic transglycosylase MltG"/>
    <property type="match status" value="1"/>
</dbReference>
<protein>
    <recommendedName>
        <fullName evidence="7">Endolytic murein transglycosylase</fullName>
        <ecNumber evidence="7">4.2.2.29</ecNumber>
    </recommendedName>
    <alternativeName>
        <fullName evidence="7">Peptidoglycan lytic transglycosylase</fullName>
    </alternativeName>
    <alternativeName>
        <fullName evidence="7">Peptidoglycan polymerization terminase</fullName>
    </alternativeName>
</protein>
<gene>
    <name evidence="8" type="primary">yceG</name>
    <name evidence="7" type="synonym">mltG</name>
    <name evidence="8" type="ORF">MARIT_1886</name>
</gene>
<evidence type="ECO:0000256" key="6">
    <source>
        <dbReference type="ARBA" id="ARBA00023316"/>
    </source>
</evidence>
<dbReference type="RefSeq" id="WP_024739951.1">
    <property type="nucleotide sequence ID" value="NZ_BAUG01000002.1"/>
</dbReference>
<accession>A0A2H1EAK8</accession>
<keyword evidence="3 7" id="KW-1133">Transmembrane helix</keyword>
<reference evidence="8 9" key="1">
    <citation type="submission" date="2016-11" db="EMBL/GenBank/DDBJ databases">
        <authorList>
            <person name="Jaros S."/>
            <person name="Januszkiewicz K."/>
            <person name="Wedrychowicz H."/>
        </authorList>
    </citation>
    <scope>NUCLEOTIDE SEQUENCE [LARGE SCALE GENOMIC DNA]</scope>
    <source>
        <strain evidence="8">NCIMB 2154T</strain>
    </source>
</reference>
<dbReference type="Gene3D" id="3.30.1490.480">
    <property type="entry name" value="Endolytic murein transglycosylase"/>
    <property type="match status" value="1"/>
</dbReference>
<dbReference type="PANTHER" id="PTHR30518:SF2">
    <property type="entry name" value="ENDOLYTIC MUREIN TRANSGLYCOSYLASE"/>
    <property type="match status" value="1"/>
</dbReference>
<dbReference type="GO" id="GO:0008932">
    <property type="term" value="F:lytic endotransglycosylase activity"/>
    <property type="evidence" value="ECO:0007669"/>
    <property type="project" value="UniProtKB-UniRule"/>
</dbReference>
<organism evidence="8 9">
    <name type="scientific">Tenacibaculum maritimum NCIMB 2154</name>
    <dbReference type="NCBI Taxonomy" id="1349785"/>
    <lineage>
        <taxon>Bacteria</taxon>
        <taxon>Pseudomonadati</taxon>
        <taxon>Bacteroidota</taxon>
        <taxon>Flavobacteriia</taxon>
        <taxon>Flavobacteriales</taxon>
        <taxon>Flavobacteriaceae</taxon>
        <taxon>Tenacibaculum</taxon>
    </lineage>
</organism>
<dbReference type="GO" id="GO:0005886">
    <property type="term" value="C:plasma membrane"/>
    <property type="evidence" value="ECO:0007669"/>
    <property type="project" value="UniProtKB-SubCell"/>
</dbReference>
<dbReference type="STRING" id="1349785.GCA_000509405_02842"/>
<dbReference type="KEGG" id="tmar:MARIT_1886"/>
<evidence type="ECO:0000313" key="8">
    <source>
        <dbReference type="EMBL" id="SFZ83078.1"/>
    </source>
</evidence>
<evidence type="ECO:0000313" key="9">
    <source>
        <dbReference type="Proteomes" id="UP000231564"/>
    </source>
</evidence>
<dbReference type="InterPro" id="IPR003770">
    <property type="entry name" value="MLTG-like"/>
</dbReference>
<evidence type="ECO:0000256" key="7">
    <source>
        <dbReference type="HAMAP-Rule" id="MF_02065"/>
    </source>
</evidence>
<dbReference type="GO" id="GO:0009252">
    <property type="term" value="P:peptidoglycan biosynthetic process"/>
    <property type="evidence" value="ECO:0007669"/>
    <property type="project" value="UniProtKB-UniRule"/>
</dbReference>
<dbReference type="Pfam" id="PF02618">
    <property type="entry name" value="YceG"/>
    <property type="match status" value="1"/>
</dbReference>
<evidence type="ECO:0000256" key="4">
    <source>
        <dbReference type="ARBA" id="ARBA00023136"/>
    </source>
</evidence>
<comment type="function">
    <text evidence="7">Functions as a peptidoglycan terminase that cleaves nascent peptidoglycan strands endolytically to terminate their elongation.</text>
</comment>
<dbReference type="OrthoDB" id="9814591at2"/>
<evidence type="ECO:0000256" key="5">
    <source>
        <dbReference type="ARBA" id="ARBA00023239"/>
    </source>
</evidence>
<comment type="subcellular location">
    <subcellularLocation>
        <location evidence="7">Cell membrane</location>
        <topology evidence="7">Single-pass membrane protein</topology>
    </subcellularLocation>
</comment>
<keyword evidence="6 7" id="KW-0961">Cell wall biogenesis/degradation</keyword>
<dbReference type="GO" id="GO:0071555">
    <property type="term" value="P:cell wall organization"/>
    <property type="evidence" value="ECO:0007669"/>
    <property type="project" value="UniProtKB-KW"/>
</dbReference>
<feature type="site" description="Important for catalytic activity" evidence="7">
    <location>
        <position position="212"/>
    </location>
</feature>
<dbReference type="AlphaFoldDB" id="A0A2H1EAK8"/>
<dbReference type="CDD" id="cd08010">
    <property type="entry name" value="MltG_like"/>
    <property type="match status" value="1"/>
</dbReference>
<dbReference type="Gene3D" id="3.30.160.60">
    <property type="entry name" value="Classic Zinc Finger"/>
    <property type="match status" value="1"/>
</dbReference>
<evidence type="ECO:0000256" key="3">
    <source>
        <dbReference type="ARBA" id="ARBA00022989"/>
    </source>
</evidence>
<sequence>MNKKLIYGSTIILFLAVGAICFNFYQKIFSKSVLKSGAIYLRSDDTITKVASLISPFISNPDNFIWVSKLKKFTKPKSGMYFLKEGMNMNEVVNLLRSGNQTPIKVSFNNQDTLEKLAGRISQQIEADSLSLITAMRDSNFLLKNNFTEKSALGMYIPNSYEFYWNTSAEKFRDKMLREFKRFWTPSRVKQAKKIGLNKHQVITLASIVQKETAQKSERPIVAGLYLNRFHDDWPLQADPTVIFALREQKGQDLIVKRVLSEDLKIDSPYNTYKYKGLPPSLIAMPDISSINAVLNPSKHKFYYMCASIDKIGFHDFAKSLGEHNRNAAKYQRWINQRGIKR</sequence>
<keyword evidence="5 7" id="KW-0456">Lyase</keyword>
<dbReference type="HAMAP" id="MF_02065">
    <property type="entry name" value="MltG"/>
    <property type="match status" value="1"/>
</dbReference>
<keyword evidence="4 7" id="KW-0472">Membrane</keyword>